<sequence length="141" mass="15700">MNNRKLPAFTILETLIALGVTGLLFVTIQLLLPCFRVSHEPPLDMALRAAIYQITTQKYALKGILPHELQLISHDGKKMTLSIVKNRLQLSGEGAGQVIFISEVTAFHVKDYAAYVQLELSGQQHQQATEVLYLPRAQMGD</sequence>
<feature type="transmembrane region" description="Helical" evidence="1">
    <location>
        <begin position="12"/>
        <end position="32"/>
    </location>
</feature>
<dbReference type="Proteomes" id="UP000478636">
    <property type="component" value="Unassembled WGS sequence"/>
</dbReference>
<protein>
    <recommendedName>
        <fullName evidence="4">Competence protein ComGF</fullName>
    </recommendedName>
</protein>
<accession>A0A6L7A4X7</accession>
<dbReference type="AlphaFoldDB" id="A0A6L7A4X7"/>
<reference evidence="2 3" key="1">
    <citation type="submission" date="2019-12" db="EMBL/GenBank/DDBJ databases">
        <title>Complete genome sequence of Leuconostoc lactis strain AVN1 provides insights into metabolic potential.</title>
        <authorList>
            <person name="Besrour N."/>
            <person name="Najjari A."/>
            <person name="Fhoula I."/>
            <person name="Jaballah S."/>
            <person name="Klibi N."/>
            <person name="Ouzari H.I."/>
        </authorList>
    </citation>
    <scope>NUCLEOTIDE SEQUENCE [LARGE SCALE GENOMIC DNA]</scope>
    <source>
        <strain evidence="2 3">AVN1</strain>
    </source>
</reference>
<evidence type="ECO:0000256" key="1">
    <source>
        <dbReference type="SAM" id="Phobius"/>
    </source>
</evidence>
<comment type="caution">
    <text evidence="2">The sequence shown here is derived from an EMBL/GenBank/DDBJ whole genome shotgun (WGS) entry which is preliminary data.</text>
</comment>
<keyword evidence="1" id="KW-0812">Transmembrane</keyword>
<evidence type="ECO:0000313" key="2">
    <source>
        <dbReference type="EMBL" id="MWN20637.1"/>
    </source>
</evidence>
<evidence type="ECO:0000313" key="3">
    <source>
        <dbReference type="Proteomes" id="UP000478636"/>
    </source>
</evidence>
<proteinExistence type="predicted"/>
<gene>
    <name evidence="2" type="ORF">GQS40_01500</name>
</gene>
<keyword evidence="1" id="KW-0472">Membrane</keyword>
<evidence type="ECO:0008006" key="4">
    <source>
        <dbReference type="Google" id="ProtNLM"/>
    </source>
</evidence>
<dbReference type="RefSeq" id="WP_029510260.1">
    <property type="nucleotide sequence ID" value="NZ_DAITWI010000007.1"/>
</dbReference>
<keyword evidence="1" id="KW-1133">Transmembrane helix</keyword>
<dbReference type="EMBL" id="WSZI01000008">
    <property type="protein sequence ID" value="MWN20637.1"/>
    <property type="molecule type" value="Genomic_DNA"/>
</dbReference>
<name>A0A6L7A4X7_LEULA</name>
<organism evidence="2 3">
    <name type="scientific">Leuconostoc lactis</name>
    <dbReference type="NCBI Taxonomy" id="1246"/>
    <lineage>
        <taxon>Bacteria</taxon>
        <taxon>Bacillati</taxon>
        <taxon>Bacillota</taxon>
        <taxon>Bacilli</taxon>
        <taxon>Lactobacillales</taxon>
        <taxon>Lactobacillaceae</taxon>
        <taxon>Leuconostoc</taxon>
    </lineage>
</organism>